<organism evidence="2 3">
    <name type="scientific">Algoriphagus sediminis</name>
    <dbReference type="NCBI Taxonomy" id="3057113"/>
    <lineage>
        <taxon>Bacteria</taxon>
        <taxon>Pseudomonadati</taxon>
        <taxon>Bacteroidota</taxon>
        <taxon>Cytophagia</taxon>
        <taxon>Cytophagales</taxon>
        <taxon>Cyclobacteriaceae</taxon>
        <taxon>Algoriphagus</taxon>
    </lineage>
</organism>
<feature type="transmembrane region" description="Helical" evidence="1">
    <location>
        <begin position="295"/>
        <end position="313"/>
    </location>
</feature>
<proteinExistence type="predicted"/>
<evidence type="ECO:0008006" key="4">
    <source>
        <dbReference type="Google" id="ProtNLM"/>
    </source>
</evidence>
<feature type="transmembrane region" description="Helical" evidence="1">
    <location>
        <begin position="106"/>
        <end position="126"/>
    </location>
</feature>
<feature type="transmembrane region" description="Helical" evidence="1">
    <location>
        <begin position="84"/>
        <end position="100"/>
    </location>
</feature>
<gene>
    <name evidence="2" type="ORF">QVH07_12895</name>
</gene>
<reference evidence="2" key="1">
    <citation type="submission" date="2023-06" db="EMBL/GenBank/DDBJ databases">
        <title>Robiginitalea aurantiacus sp. nov. and Algoriphagus sediminis sp. nov., isolated from coastal sediment.</title>
        <authorList>
            <person name="Zhou Z.Y."/>
            <person name="An J."/>
            <person name="Jia Y.W."/>
            <person name="Du Z.J."/>
        </authorList>
    </citation>
    <scope>NUCLEOTIDE SEQUENCE</scope>
    <source>
        <strain evidence="2">C2-7</strain>
    </source>
</reference>
<accession>A0ABT7YEV5</accession>
<keyword evidence="3" id="KW-1185">Reference proteome</keyword>
<protein>
    <recommendedName>
        <fullName evidence="4">HTTM domain-containing protein</fullName>
    </recommendedName>
</protein>
<keyword evidence="1" id="KW-1133">Transmembrane helix</keyword>
<dbReference type="Proteomes" id="UP001171916">
    <property type="component" value="Unassembled WGS sequence"/>
</dbReference>
<name>A0ABT7YEV5_9BACT</name>
<keyword evidence="1" id="KW-0472">Membrane</keyword>
<feature type="transmembrane region" description="Helical" evidence="1">
    <location>
        <begin position="204"/>
        <end position="222"/>
    </location>
</feature>
<dbReference type="EMBL" id="JAUEPH010000005">
    <property type="protein sequence ID" value="MDN3205054.1"/>
    <property type="molecule type" value="Genomic_DNA"/>
</dbReference>
<feature type="transmembrane region" description="Helical" evidence="1">
    <location>
        <begin position="12"/>
        <end position="31"/>
    </location>
</feature>
<feature type="transmembrane region" description="Helical" evidence="1">
    <location>
        <begin position="58"/>
        <end position="77"/>
    </location>
</feature>
<keyword evidence="1" id="KW-0812">Transmembrane</keyword>
<comment type="caution">
    <text evidence="2">The sequence shown here is derived from an EMBL/GenBank/DDBJ whole genome shotgun (WGS) entry which is preliminary data.</text>
</comment>
<evidence type="ECO:0000256" key="1">
    <source>
        <dbReference type="SAM" id="Phobius"/>
    </source>
</evidence>
<evidence type="ECO:0000313" key="2">
    <source>
        <dbReference type="EMBL" id="MDN3205054.1"/>
    </source>
</evidence>
<evidence type="ECO:0000313" key="3">
    <source>
        <dbReference type="Proteomes" id="UP001171916"/>
    </source>
</evidence>
<dbReference type="RefSeq" id="WP_290000922.1">
    <property type="nucleotide sequence ID" value="NZ_JAUEPH010000005.1"/>
</dbReference>
<sequence length="327" mass="37726">MLSIKAFLFKPLSAQEALLFPARMIVIYLLWLRGMRHILPPFLPFIEILDSLREMPSVYFMLDVLYWIAVISILFGFKFQKFSLLLAFLIFFQILSSRSVYSTSFLFSGCILFLIGLFKPCLSWTFRVQIGLLYLGAGINKLLHPDWLSGVYFEYFISTIYANGLNNWMTDLVGLEPLALFFSFSTIIIELSLSVWAFSSKKPLLLGVAILIFHLLMLIFTFGELSYLYFYLMAVAAFLLMSNYNTTTQTINSSKRVTGEPYRGKKSFLKEKNSSFAGEECKENQSSFLFSSKTWTLFNTMIYFFLVVIIVYASRHSEKIIFFIDGS</sequence>
<feature type="transmembrane region" description="Helical" evidence="1">
    <location>
        <begin position="228"/>
        <end position="246"/>
    </location>
</feature>
<feature type="transmembrane region" description="Helical" evidence="1">
    <location>
        <begin position="178"/>
        <end position="197"/>
    </location>
</feature>
<feature type="transmembrane region" description="Helical" evidence="1">
    <location>
        <begin position="147"/>
        <end position="166"/>
    </location>
</feature>